<proteinExistence type="predicted"/>
<dbReference type="Gene3D" id="2.60.11.10">
    <property type="entry name" value="Cytochrome c oxidase, subunit Vb"/>
    <property type="match status" value="1"/>
</dbReference>
<dbReference type="Proteomes" id="UP001353858">
    <property type="component" value="Unassembled WGS sequence"/>
</dbReference>
<organism evidence="4 5">
    <name type="scientific">Aquatica leii</name>
    <dbReference type="NCBI Taxonomy" id="1421715"/>
    <lineage>
        <taxon>Eukaryota</taxon>
        <taxon>Metazoa</taxon>
        <taxon>Ecdysozoa</taxon>
        <taxon>Arthropoda</taxon>
        <taxon>Hexapoda</taxon>
        <taxon>Insecta</taxon>
        <taxon>Pterygota</taxon>
        <taxon>Neoptera</taxon>
        <taxon>Endopterygota</taxon>
        <taxon>Coleoptera</taxon>
        <taxon>Polyphaga</taxon>
        <taxon>Elateriformia</taxon>
        <taxon>Elateroidea</taxon>
        <taxon>Lampyridae</taxon>
        <taxon>Luciolinae</taxon>
        <taxon>Aquatica</taxon>
    </lineage>
</organism>
<dbReference type="GO" id="GO:0046872">
    <property type="term" value="F:metal ion binding"/>
    <property type="evidence" value="ECO:0007669"/>
    <property type="project" value="UniProtKB-KW"/>
</dbReference>
<feature type="binding site" evidence="3">
    <location>
        <position position="113"/>
    </location>
    <ligand>
        <name>Zn(2+)</name>
        <dbReference type="ChEBI" id="CHEBI:29105"/>
    </ligand>
</feature>
<dbReference type="PANTHER" id="PTHR10122">
    <property type="entry name" value="CYTOCHROME C OXIDASE SUBUNIT 5B, MITOCHONDRIAL"/>
    <property type="match status" value="1"/>
</dbReference>
<reference evidence="5" key="1">
    <citation type="submission" date="2023-01" db="EMBL/GenBank/DDBJ databases">
        <title>Key to firefly adult light organ development and bioluminescence: homeobox transcription factors regulate luciferase expression and transportation to peroxisome.</title>
        <authorList>
            <person name="Fu X."/>
        </authorList>
    </citation>
    <scope>NUCLEOTIDE SEQUENCE [LARGE SCALE GENOMIC DNA]</scope>
</reference>
<evidence type="ECO:0000256" key="3">
    <source>
        <dbReference type="PIRSR" id="PIRSR602124-1"/>
    </source>
</evidence>
<evidence type="ECO:0008006" key="6">
    <source>
        <dbReference type="Google" id="ProtNLM"/>
    </source>
</evidence>
<dbReference type="SUPFAM" id="SSF57802">
    <property type="entry name" value="Rubredoxin-like"/>
    <property type="match status" value="1"/>
</dbReference>
<dbReference type="InterPro" id="IPR002124">
    <property type="entry name" value="Cyt_c_oxidase_su5b"/>
</dbReference>
<keyword evidence="5" id="KW-1185">Reference proteome</keyword>
<dbReference type="InterPro" id="IPR036972">
    <property type="entry name" value="Cyt_c_oxidase_su5b_sf"/>
</dbReference>
<evidence type="ECO:0000313" key="4">
    <source>
        <dbReference type="EMBL" id="KAK4886812.1"/>
    </source>
</evidence>
<name>A0AAN7PHT1_9COLE</name>
<protein>
    <recommendedName>
        <fullName evidence="6">Cytochrome c oxidase subunit 5B, mitochondrial</fullName>
    </recommendedName>
</protein>
<feature type="binding site" evidence="3">
    <location>
        <position position="91"/>
    </location>
    <ligand>
        <name>Zn(2+)</name>
        <dbReference type="ChEBI" id="CHEBI:29105"/>
    </ligand>
</feature>
<dbReference type="PANTHER" id="PTHR10122:SF0">
    <property type="entry name" value="CYTOCHROME C OXIDASE SUBUNIT 5B, ISOFORM A-RELATED"/>
    <property type="match status" value="1"/>
</dbReference>
<dbReference type="AlphaFoldDB" id="A0AAN7PHT1"/>
<dbReference type="GO" id="GO:0005740">
    <property type="term" value="C:mitochondrial envelope"/>
    <property type="evidence" value="ECO:0007669"/>
    <property type="project" value="InterPro"/>
</dbReference>
<evidence type="ECO:0000313" key="5">
    <source>
        <dbReference type="Proteomes" id="UP001353858"/>
    </source>
</evidence>
<dbReference type="CDD" id="cd00924">
    <property type="entry name" value="Cyt_c_Oxidase_Vb"/>
    <property type="match status" value="1"/>
</dbReference>
<comment type="caution">
    <text evidence="4">The sequence shown here is derived from an EMBL/GenBank/DDBJ whole genome shotgun (WGS) entry which is preliminary data.</text>
</comment>
<keyword evidence="2 3" id="KW-0862">Zinc</keyword>
<dbReference type="GO" id="GO:0006123">
    <property type="term" value="P:mitochondrial electron transport, cytochrome c to oxygen"/>
    <property type="evidence" value="ECO:0007669"/>
    <property type="project" value="InterPro"/>
</dbReference>
<feature type="binding site" evidence="3">
    <location>
        <position position="111"/>
    </location>
    <ligand>
        <name>Zn(2+)</name>
        <dbReference type="ChEBI" id="CHEBI:29105"/>
    </ligand>
</feature>
<accession>A0AAN7PHT1</accession>
<dbReference type="PROSITE" id="PS51359">
    <property type="entry name" value="COX5B_2"/>
    <property type="match status" value="1"/>
</dbReference>
<dbReference type="FunFam" id="2.60.11.10:FF:000004">
    <property type="entry name" value="Cytochrome c oxidase subunit 5B"/>
    <property type="match status" value="1"/>
</dbReference>
<dbReference type="EMBL" id="JARPUR010000001">
    <property type="protein sequence ID" value="KAK4886812.1"/>
    <property type="molecule type" value="Genomic_DNA"/>
</dbReference>
<sequence length="125" mass="14345">MENKLTILHKNRGSFKQRLTLFLKSLKHVKEITMGDPLDHATGIEKRELLAQLAGNPNPFNEKMIKRGPGTIEQPTEIPSAFESRIIGCICHHDATAIFFMWLHKGHPKRCECGYWFKLVHKTPV</sequence>
<evidence type="ECO:0000256" key="2">
    <source>
        <dbReference type="ARBA" id="ARBA00022833"/>
    </source>
</evidence>
<dbReference type="GO" id="GO:0045277">
    <property type="term" value="C:respiratory chain complex IV"/>
    <property type="evidence" value="ECO:0007669"/>
    <property type="project" value="InterPro"/>
</dbReference>
<feature type="binding site" evidence="3">
    <location>
        <position position="89"/>
    </location>
    <ligand>
        <name>Zn(2+)</name>
        <dbReference type="ChEBI" id="CHEBI:29105"/>
    </ligand>
</feature>
<gene>
    <name evidence="4" type="ORF">RN001_003083</name>
</gene>
<dbReference type="Pfam" id="PF01215">
    <property type="entry name" value="COX5B"/>
    <property type="match status" value="1"/>
</dbReference>
<keyword evidence="1 3" id="KW-0479">Metal-binding</keyword>
<evidence type="ECO:0000256" key="1">
    <source>
        <dbReference type="ARBA" id="ARBA00022723"/>
    </source>
</evidence>